<gene>
    <name evidence="1" type="ordered locus">Mevan_0119</name>
</gene>
<dbReference type="KEGG" id="mvn:Mevan_0119"/>
<proteinExistence type="predicted"/>
<dbReference type="Proteomes" id="UP000001107">
    <property type="component" value="Chromosome"/>
</dbReference>
<accession>A6UNF9</accession>
<dbReference type="SUPFAM" id="SSF53271">
    <property type="entry name" value="PRTase-like"/>
    <property type="match status" value="1"/>
</dbReference>
<reference evidence="1" key="1">
    <citation type="submission" date="2007-06" db="EMBL/GenBank/DDBJ databases">
        <title>Complete sequence of Methanococcus vannielii SB.</title>
        <authorList>
            <consortium name="US DOE Joint Genome Institute"/>
            <person name="Copeland A."/>
            <person name="Lucas S."/>
            <person name="Lapidus A."/>
            <person name="Barry K."/>
            <person name="Glavina del Rio T."/>
            <person name="Dalin E."/>
            <person name="Tice H."/>
            <person name="Pitluck S."/>
            <person name="Chain P."/>
            <person name="Malfatti S."/>
            <person name="Shin M."/>
            <person name="Vergez L."/>
            <person name="Schmutz J."/>
            <person name="Larimer F."/>
            <person name="Land M."/>
            <person name="Hauser L."/>
            <person name="Kyrpides N."/>
            <person name="Anderson I."/>
            <person name="Sieprawska-Lupa M."/>
            <person name="Whitman W.B."/>
            <person name="Richardson P."/>
        </authorList>
    </citation>
    <scope>NUCLEOTIDE SEQUENCE [LARGE SCALE GENOMIC DNA]</scope>
    <source>
        <strain evidence="1">SB</strain>
    </source>
</reference>
<sequence>MNNSLINRIINGNNYLLVSDYYNLDEYYDIEFSDLRLKTIISEFKHCKYQKEAANLVSRVLIERYEDNINKYCFVTVPCSNRLKTEKKYNGFSKIVSSITGMENGHDFIIRYKDSKPKYGFGFESLTYYSIELDIKKINNKKIVLFDDFICSGNTVNYIKKRLSWFCKDLNFVFLEKKV</sequence>
<dbReference type="CDD" id="cd06223">
    <property type="entry name" value="PRTases_typeI"/>
    <property type="match status" value="1"/>
</dbReference>
<dbReference type="STRING" id="406327.Mevan_0119"/>
<keyword evidence="2" id="KW-1185">Reference proteome</keyword>
<dbReference type="AlphaFoldDB" id="A6UNF9"/>
<name>A6UNF9_METVS</name>
<evidence type="ECO:0008006" key="3">
    <source>
        <dbReference type="Google" id="ProtNLM"/>
    </source>
</evidence>
<dbReference type="InterPro" id="IPR029057">
    <property type="entry name" value="PRTase-like"/>
</dbReference>
<dbReference type="InterPro" id="IPR000836">
    <property type="entry name" value="PRTase_dom"/>
</dbReference>
<dbReference type="GeneID" id="5324684"/>
<organism evidence="1 2">
    <name type="scientific">Methanococcus vannielii (strain ATCC 35089 / DSM 1224 / JCM 13029 / OCM 148 / SB)</name>
    <dbReference type="NCBI Taxonomy" id="406327"/>
    <lineage>
        <taxon>Archaea</taxon>
        <taxon>Methanobacteriati</taxon>
        <taxon>Methanobacteriota</taxon>
        <taxon>Methanomada group</taxon>
        <taxon>Methanococci</taxon>
        <taxon>Methanococcales</taxon>
        <taxon>Methanococcaceae</taxon>
        <taxon>Methanococcus</taxon>
    </lineage>
</organism>
<dbReference type="HOGENOM" id="CLU_1500313_0_0_2"/>
<evidence type="ECO:0000313" key="1">
    <source>
        <dbReference type="EMBL" id="ABR54031.1"/>
    </source>
</evidence>
<dbReference type="EMBL" id="CP000742">
    <property type="protein sequence ID" value="ABR54031.1"/>
    <property type="molecule type" value="Genomic_DNA"/>
</dbReference>
<protein>
    <recommendedName>
        <fullName evidence="3">Phosphoribosyltransferase</fullName>
    </recommendedName>
</protein>
<dbReference type="RefSeq" id="WP_011971935.1">
    <property type="nucleotide sequence ID" value="NC_009634.1"/>
</dbReference>
<evidence type="ECO:0000313" key="2">
    <source>
        <dbReference type="Proteomes" id="UP000001107"/>
    </source>
</evidence>